<dbReference type="Gene3D" id="3.40.50.150">
    <property type="entry name" value="Vaccinia Virus protein VP39"/>
    <property type="match status" value="1"/>
</dbReference>
<dbReference type="PANTHER" id="PTHR43167">
    <property type="entry name" value="PUTATIVE (AFU_ORTHOLOGUE AFUA_6G01830)-RELATED"/>
    <property type="match status" value="1"/>
</dbReference>
<gene>
    <name evidence="4" type="ORF">HSR121_2401</name>
</gene>
<evidence type="ECO:0000256" key="2">
    <source>
        <dbReference type="ARBA" id="ARBA00022679"/>
    </source>
</evidence>
<evidence type="ECO:0000313" key="5">
    <source>
        <dbReference type="Proteomes" id="UP000663525"/>
    </source>
</evidence>
<dbReference type="PANTHER" id="PTHR43167:SF1">
    <property type="entry name" value="PUTATIVE (AFU_ORTHOLOGUE AFUA_6G01830)-RELATED"/>
    <property type="match status" value="1"/>
</dbReference>
<name>A0A897N197_9EURY</name>
<dbReference type="SUPFAM" id="SSF53335">
    <property type="entry name" value="S-adenosyl-L-methionine-dependent methyltransferases"/>
    <property type="match status" value="1"/>
</dbReference>
<protein>
    <submittedName>
        <fullName evidence="4">Putative O-methyltransferase YrrM</fullName>
    </submittedName>
</protein>
<dbReference type="GO" id="GO:0008171">
    <property type="term" value="F:O-methyltransferase activity"/>
    <property type="evidence" value="ECO:0007669"/>
    <property type="project" value="InterPro"/>
</dbReference>
<dbReference type="AlphaFoldDB" id="A0A897N197"/>
<evidence type="ECO:0000313" key="4">
    <source>
        <dbReference type="EMBL" id="QSG06722.1"/>
    </source>
</evidence>
<keyword evidence="3" id="KW-0949">S-adenosyl-L-methionine</keyword>
<dbReference type="InterPro" id="IPR029063">
    <property type="entry name" value="SAM-dependent_MTases_sf"/>
</dbReference>
<dbReference type="Proteomes" id="UP000663525">
    <property type="component" value="Chromosome"/>
</dbReference>
<proteinExistence type="predicted"/>
<dbReference type="EMBL" id="CP064787">
    <property type="protein sequence ID" value="QSG06722.1"/>
    <property type="molecule type" value="Genomic_DNA"/>
</dbReference>
<organism evidence="4 5">
    <name type="scientific">Halapricum desulfuricans</name>
    <dbReference type="NCBI Taxonomy" id="2841257"/>
    <lineage>
        <taxon>Archaea</taxon>
        <taxon>Methanobacteriati</taxon>
        <taxon>Methanobacteriota</taxon>
        <taxon>Stenosarchaea group</taxon>
        <taxon>Halobacteria</taxon>
        <taxon>Halobacteriales</taxon>
        <taxon>Haloarculaceae</taxon>
        <taxon>Halapricum</taxon>
    </lineage>
</organism>
<evidence type="ECO:0000256" key="1">
    <source>
        <dbReference type="ARBA" id="ARBA00022603"/>
    </source>
</evidence>
<dbReference type="PROSITE" id="PS51682">
    <property type="entry name" value="SAM_OMT_I"/>
    <property type="match status" value="1"/>
</dbReference>
<evidence type="ECO:0000256" key="3">
    <source>
        <dbReference type="ARBA" id="ARBA00022691"/>
    </source>
</evidence>
<dbReference type="GO" id="GO:0032259">
    <property type="term" value="P:methylation"/>
    <property type="evidence" value="ECO:0007669"/>
    <property type="project" value="UniProtKB-KW"/>
</dbReference>
<dbReference type="CDD" id="cd02440">
    <property type="entry name" value="AdoMet_MTases"/>
    <property type="match status" value="1"/>
</dbReference>
<dbReference type="GeneID" id="68855957"/>
<keyword evidence="1 4" id="KW-0489">Methyltransferase</keyword>
<accession>A0A897N197</accession>
<sequence>MSNPIPDSIEQFARVVGPDGDEVLAEMDDYADREGFPTVGPAVGGWLELLARMVGAERVFEFGSGYGYSAYWFRRALPDDGEIVLTEIDEDELELAREYLDRGDFGAGAHFELGDAIETIESYDGPFDVVLIDNEKHRYREAFESVRGKVAPGGVVVADNAVAGSTIDHEDVRRLLEGESVDATGPTEGIADYLAAVRADPDFQTTLLPVGEGVAVSRRIE</sequence>
<dbReference type="InterPro" id="IPR002935">
    <property type="entry name" value="SAM_O-MeTrfase"/>
</dbReference>
<reference evidence="4" key="1">
    <citation type="submission" date="2020-11" db="EMBL/GenBank/DDBJ databases">
        <title>Carbohydrate-dependent, anaerobic sulfur respiration: A novel catabolism in halophilic archaea.</title>
        <authorList>
            <person name="Sorokin D.Y."/>
            <person name="Messina E."/>
            <person name="Smedile F."/>
            <person name="La Cono V."/>
            <person name="Hallsworth J.E."/>
            <person name="Yakimov M.M."/>
        </authorList>
    </citation>
    <scope>NUCLEOTIDE SEQUENCE</scope>
    <source>
        <strain evidence="4">HSR12-1</strain>
    </source>
</reference>
<dbReference type="Pfam" id="PF01596">
    <property type="entry name" value="Methyltransf_3"/>
    <property type="match status" value="1"/>
</dbReference>
<dbReference type="RefSeq" id="WP_229113218.1">
    <property type="nucleotide sequence ID" value="NZ_CP064787.1"/>
</dbReference>
<keyword evidence="2 4" id="KW-0808">Transferase</keyword>